<keyword evidence="1" id="KW-0812">Transmembrane</keyword>
<dbReference type="OrthoDB" id="982927at2"/>
<dbReference type="Proteomes" id="UP000076923">
    <property type="component" value="Unassembled WGS sequence"/>
</dbReference>
<proteinExistence type="predicted"/>
<name>A0A176TBP3_9FLAO</name>
<evidence type="ECO:0000313" key="3">
    <source>
        <dbReference type="Proteomes" id="UP000076923"/>
    </source>
</evidence>
<keyword evidence="3" id="KW-1185">Reference proteome</keyword>
<evidence type="ECO:0000313" key="2">
    <source>
        <dbReference type="EMBL" id="OAD45307.1"/>
    </source>
</evidence>
<evidence type="ECO:0000256" key="1">
    <source>
        <dbReference type="SAM" id="Phobius"/>
    </source>
</evidence>
<dbReference type="AlphaFoldDB" id="A0A176TBP3"/>
<comment type="caution">
    <text evidence="2">The sequence shown here is derived from an EMBL/GenBank/DDBJ whole genome shotgun (WGS) entry which is preliminary data.</text>
</comment>
<protein>
    <submittedName>
        <fullName evidence="2">Uncharacterized protein</fullName>
    </submittedName>
</protein>
<organism evidence="2 3">
    <name type="scientific">Polaribacter atrinae</name>
    <dbReference type="NCBI Taxonomy" id="1333662"/>
    <lineage>
        <taxon>Bacteria</taxon>
        <taxon>Pseudomonadati</taxon>
        <taxon>Bacteroidota</taxon>
        <taxon>Flavobacteriia</taxon>
        <taxon>Flavobacteriales</taxon>
        <taxon>Flavobacteriaceae</taxon>
    </lineage>
</organism>
<keyword evidence="1" id="KW-1133">Transmembrane helix</keyword>
<keyword evidence="1" id="KW-0472">Membrane</keyword>
<dbReference type="RefSeq" id="WP_068449486.1">
    <property type="nucleotide sequence ID" value="NZ_CANKUV010000005.1"/>
</dbReference>
<sequence>MKQKHQILKVLLLISIYCSGMYLSANTTSYFSKQNAKQDTEQLAYLVTASKVFHAHTQQSENLVSEVLEFSLPNFKLSSDDLLAISYTTKLEFNSKFKQYKNYLSNTLIRQRKSDLIFPFHNFW</sequence>
<reference evidence="2 3" key="1">
    <citation type="submission" date="2016-02" db="EMBL/GenBank/DDBJ databases">
        <title>Draft genome sequence of Polaribacter atrinae KACC17473.</title>
        <authorList>
            <person name="Shin S.-K."/>
            <person name="Yi H."/>
        </authorList>
    </citation>
    <scope>NUCLEOTIDE SEQUENCE [LARGE SCALE GENOMIC DNA]</scope>
    <source>
        <strain evidence="2 3">KACC 17473</strain>
    </source>
</reference>
<gene>
    <name evidence="2" type="ORF">LPB303_07885</name>
</gene>
<feature type="transmembrane region" description="Helical" evidence="1">
    <location>
        <begin position="7"/>
        <end position="25"/>
    </location>
</feature>
<accession>A0A176TBP3</accession>
<dbReference type="STRING" id="1333662.LPB303_07885"/>
<dbReference type="EMBL" id="LVWE01000029">
    <property type="protein sequence ID" value="OAD45307.1"/>
    <property type="molecule type" value="Genomic_DNA"/>
</dbReference>